<dbReference type="GO" id="GO:0005829">
    <property type="term" value="C:cytosol"/>
    <property type="evidence" value="ECO:0007669"/>
    <property type="project" value="TreeGrafter"/>
</dbReference>
<gene>
    <name evidence="1" type="ORF">STHERMO_0241</name>
</gene>
<keyword evidence="1" id="KW-0378">Hydrolase</keyword>
<reference evidence="1 2" key="1">
    <citation type="submission" date="2020-06" db="EMBL/GenBank/DDBJ databases">
        <authorList>
            <person name="Chuat V."/>
        </authorList>
    </citation>
    <scope>NUCLEOTIDE SEQUENCE [LARGE SCALE GENOMIC DNA]</scope>
    <source>
        <strain evidence="1">STH_CIRM_336</strain>
    </source>
</reference>
<dbReference type="Gene3D" id="3.30.1240.10">
    <property type="match status" value="1"/>
</dbReference>
<organism evidence="1 2">
    <name type="scientific">Streptococcus thermophilus</name>
    <dbReference type="NCBI Taxonomy" id="1308"/>
    <lineage>
        <taxon>Bacteria</taxon>
        <taxon>Bacillati</taxon>
        <taxon>Bacillota</taxon>
        <taxon>Bacilli</taxon>
        <taxon>Lactobacillales</taxon>
        <taxon>Streptococcaceae</taxon>
        <taxon>Streptococcus</taxon>
    </lineage>
</organism>
<dbReference type="PROSITE" id="PS01229">
    <property type="entry name" value="COF_2"/>
    <property type="match status" value="1"/>
</dbReference>
<dbReference type="Proteomes" id="UP000509833">
    <property type="component" value="Chromosome"/>
</dbReference>
<dbReference type="EMBL" id="LR822017">
    <property type="protein sequence ID" value="CAD0135998.1"/>
    <property type="molecule type" value="Genomic_DNA"/>
</dbReference>
<dbReference type="Gene3D" id="3.40.50.1000">
    <property type="entry name" value="HAD superfamily/HAD-like"/>
    <property type="match status" value="1"/>
</dbReference>
<name>A0A8D6U6K8_STRTR</name>
<dbReference type="PANTHER" id="PTHR10000">
    <property type="entry name" value="PHOSPHOSERINE PHOSPHATASE"/>
    <property type="match status" value="1"/>
</dbReference>
<dbReference type="SUPFAM" id="SSF56784">
    <property type="entry name" value="HAD-like"/>
    <property type="match status" value="1"/>
</dbReference>
<evidence type="ECO:0000313" key="1">
    <source>
        <dbReference type="EMBL" id="CAD0135998.1"/>
    </source>
</evidence>
<dbReference type="PANTHER" id="PTHR10000:SF50">
    <property type="entry name" value="STRESS RESPONSE PROTEIN YHAX"/>
    <property type="match status" value="1"/>
</dbReference>
<evidence type="ECO:0000313" key="2">
    <source>
        <dbReference type="Proteomes" id="UP000509833"/>
    </source>
</evidence>
<dbReference type="GO" id="GO:0000287">
    <property type="term" value="F:magnesium ion binding"/>
    <property type="evidence" value="ECO:0007669"/>
    <property type="project" value="TreeGrafter"/>
</dbReference>
<protein>
    <submittedName>
        <fullName evidence="1">Hydrolase (HAD superfamily)</fullName>
    </submittedName>
</protein>
<dbReference type="AlphaFoldDB" id="A0A8D6U6K8"/>
<sequence length="113" mass="12516">MSLKFIQDLHQKLLSMDFPQTAFYLSNDNYLEVTAKHVSKEHDLLKVAKYYDIPLEQVMTIGDNFNDSPMLALASLGVAMGNAPEGVKKSANLVTASNNQHGVTQAIIEHILN</sequence>
<dbReference type="InterPro" id="IPR036412">
    <property type="entry name" value="HAD-like_sf"/>
</dbReference>
<dbReference type="Pfam" id="PF08282">
    <property type="entry name" value="Hydrolase_3"/>
    <property type="match status" value="1"/>
</dbReference>
<dbReference type="InterPro" id="IPR023214">
    <property type="entry name" value="HAD_sf"/>
</dbReference>
<dbReference type="GO" id="GO:0016791">
    <property type="term" value="F:phosphatase activity"/>
    <property type="evidence" value="ECO:0007669"/>
    <property type="project" value="TreeGrafter"/>
</dbReference>
<accession>A0A8D6U6K8</accession>
<proteinExistence type="predicted"/>